<dbReference type="AlphaFoldDB" id="F5YQG7"/>
<reference evidence="9 10" key="2">
    <citation type="journal article" date="2011" name="ISME J.">
        <title>RNA-seq reveals cooperative metabolic interactions between two termite-gut spirochete species in co-culture.</title>
        <authorList>
            <person name="Rosenthal A.Z."/>
            <person name="Matson E.G."/>
            <person name="Eldar A."/>
            <person name="Leadbetter J.R."/>
        </authorList>
    </citation>
    <scope>NUCLEOTIDE SEQUENCE [LARGE SCALE GENOMIC DNA]</scope>
    <source>
        <strain evidence="10">ATCC BAA-887 / DSM 12427 / ZAS-2</strain>
    </source>
</reference>
<dbReference type="OrthoDB" id="9764596at2"/>
<dbReference type="SUPFAM" id="SSF103473">
    <property type="entry name" value="MFS general substrate transporter"/>
    <property type="match status" value="1"/>
</dbReference>
<dbReference type="STRING" id="545694.TREPR_2770"/>
<feature type="transmembrane region" description="Helical" evidence="8">
    <location>
        <begin position="151"/>
        <end position="171"/>
    </location>
</feature>
<keyword evidence="9" id="KW-0762">Sugar transport</keyword>
<dbReference type="GO" id="GO:0005886">
    <property type="term" value="C:plasma membrane"/>
    <property type="evidence" value="ECO:0007669"/>
    <property type="project" value="UniProtKB-SubCell"/>
</dbReference>
<keyword evidence="10" id="KW-1185">Reference proteome</keyword>
<feature type="transmembrane region" description="Helical" evidence="8">
    <location>
        <begin position="299"/>
        <end position="318"/>
    </location>
</feature>
<dbReference type="HOGENOM" id="CLU_027408_6_0_12"/>
<evidence type="ECO:0000313" key="10">
    <source>
        <dbReference type="Proteomes" id="UP000009223"/>
    </source>
</evidence>
<dbReference type="Pfam" id="PF13347">
    <property type="entry name" value="MFS_2"/>
    <property type="match status" value="1"/>
</dbReference>
<feature type="transmembrane region" description="Helical" evidence="8">
    <location>
        <begin position="110"/>
        <end position="131"/>
    </location>
</feature>
<dbReference type="GO" id="GO:0006814">
    <property type="term" value="P:sodium ion transport"/>
    <property type="evidence" value="ECO:0007669"/>
    <property type="project" value="InterPro"/>
</dbReference>
<accession>F5YQG7</accession>
<comment type="similarity">
    <text evidence="2">Belongs to the sodium:galactoside symporter (TC 2.A.2) family.</text>
</comment>
<dbReference type="InterPro" id="IPR018043">
    <property type="entry name" value="Na/Gal_symport_CS"/>
</dbReference>
<feature type="transmembrane region" description="Helical" evidence="8">
    <location>
        <begin position="267"/>
        <end position="287"/>
    </location>
</feature>
<keyword evidence="5 8" id="KW-0812">Transmembrane</keyword>
<dbReference type="Gene3D" id="1.20.1250.20">
    <property type="entry name" value="MFS general substrate transporter like domains"/>
    <property type="match status" value="2"/>
</dbReference>
<evidence type="ECO:0000313" key="9">
    <source>
        <dbReference type="EMBL" id="AEF84811.1"/>
    </source>
</evidence>
<dbReference type="GO" id="GO:0015293">
    <property type="term" value="F:symporter activity"/>
    <property type="evidence" value="ECO:0007669"/>
    <property type="project" value="InterPro"/>
</dbReference>
<dbReference type="Proteomes" id="UP000009223">
    <property type="component" value="Chromosome"/>
</dbReference>
<dbReference type="KEGG" id="tpi:TREPR_2770"/>
<dbReference type="eggNOG" id="COG2211">
    <property type="taxonomic scope" value="Bacteria"/>
</dbReference>
<keyword evidence="4" id="KW-1003">Cell membrane</keyword>
<evidence type="ECO:0000256" key="3">
    <source>
        <dbReference type="ARBA" id="ARBA00022448"/>
    </source>
</evidence>
<keyword evidence="3" id="KW-0813">Transport</keyword>
<name>F5YQG7_TREPZ</name>
<dbReference type="EMBL" id="CP001843">
    <property type="protein sequence ID" value="AEF84811.1"/>
    <property type="molecule type" value="Genomic_DNA"/>
</dbReference>
<feature type="transmembrane region" description="Helical" evidence="8">
    <location>
        <begin position="370"/>
        <end position="394"/>
    </location>
</feature>
<evidence type="ECO:0000256" key="1">
    <source>
        <dbReference type="ARBA" id="ARBA00004651"/>
    </source>
</evidence>
<comment type="subcellular location">
    <subcellularLocation>
        <location evidence="1">Cell membrane</location>
        <topology evidence="1">Multi-pass membrane protein</topology>
    </subcellularLocation>
</comment>
<feature type="transmembrane region" description="Helical" evidence="8">
    <location>
        <begin position="400"/>
        <end position="424"/>
    </location>
</feature>
<evidence type="ECO:0000256" key="8">
    <source>
        <dbReference type="SAM" id="Phobius"/>
    </source>
</evidence>
<keyword evidence="7 8" id="KW-0472">Membrane</keyword>
<protein>
    <submittedName>
        <fullName evidence="9">Sugar transporter</fullName>
    </submittedName>
</protein>
<evidence type="ECO:0000256" key="6">
    <source>
        <dbReference type="ARBA" id="ARBA00022989"/>
    </source>
</evidence>
<feature type="transmembrane region" description="Helical" evidence="8">
    <location>
        <begin position="39"/>
        <end position="60"/>
    </location>
</feature>
<dbReference type="NCBIfam" id="TIGR00792">
    <property type="entry name" value="gph"/>
    <property type="match status" value="1"/>
</dbReference>
<feature type="transmembrane region" description="Helical" evidence="8">
    <location>
        <begin position="324"/>
        <end position="349"/>
    </location>
</feature>
<evidence type="ECO:0000256" key="2">
    <source>
        <dbReference type="ARBA" id="ARBA00009617"/>
    </source>
</evidence>
<evidence type="ECO:0000256" key="4">
    <source>
        <dbReference type="ARBA" id="ARBA00022475"/>
    </source>
</evidence>
<sequence>MGKKGLSVKQKLGFGIFDLGGNMFFTLMGFWTLNFLTDTVGLAAALAGAAFMAGKVWDAVTDPLMGYISDRTLSRWGRRRPYLLFGALPMALALWFFFTKPGFTGTGSLVIWATLALALLNTAATVINIPYSSLTPELTDDYHERTSLNGYRFGCAIFGTILGAAAVQPLVSRFPPAARGFSMMGLILGAVMLFTTLLTFFGTRERPHTKADLPTEGVFATYKIVFTNKPFVLLLLAYGFHIMALTFLQSILVYYTRYVYNREDLTTLAMIILLLTAMVFIPISVLVSKRIGKKRTYQICFVIIASACLIIFALGHILGPNFFLGFMVYAGIGVGFSYVAPFAMVPDAIDFEAARSGERKEGAYYGMWTFVSKLGTALSAFLSGIILSLGGYIAGVDQGAGAIMAIRFLIGPIPAIIFIGALVVMQFYSLDEKAYQEIQAKEHKDAQVKKNAKTMTNCKE</sequence>
<keyword evidence="6 8" id="KW-1133">Transmembrane helix</keyword>
<dbReference type="PANTHER" id="PTHR11328:SF24">
    <property type="entry name" value="MAJOR FACILITATOR SUPERFAMILY (MFS) PROFILE DOMAIN-CONTAINING PROTEIN"/>
    <property type="match status" value="1"/>
</dbReference>
<gene>
    <name evidence="9" type="ordered locus">TREPR_2770</name>
</gene>
<organism evidence="9 10">
    <name type="scientific">Treponema primitia (strain ATCC BAA-887 / DSM 12427 / ZAS-2)</name>
    <dbReference type="NCBI Taxonomy" id="545694"/>
    <lineage>
        <taxon>Bacteria</taxon>
        <taxon>Pseudomonadati</taxon>
        <taxon>Spirochaetota</taxon>
        <taxon>Spirochaetia</taxon>
        <taxon>Spirochaetales</taxon>
        <taxon>Treponemataceae</taxon>
        <taxon>Treponema</taxon>
    </lineage>
</organism>
<dbReference type="GO" id="GO:0008643">
    <property type="term" value="P:carbohydrate transport"/>
    <property type="evidence" value="ECO:0007669"/>
    <property type="project" value="InterPro"/>
</dbReference>
<feature type="transmembrane region" description="Helical" evidence="8">
    <location>
        <begin position="12"/>
        <end position="33"/>
    </location>
</feature>
<dbReference type="PROSITE" id="PS00872">
    <property type="entry name" value="NA_GALACTOSIDE_SYMP"/>
    <property type="match status" value="1"/>
</dbReference>
<dbReference type="InterPro" id="IPR039672">
    <property type="entry name" value="MFS_2"/>
</dbReference>
<dbReference type="PANTHER" id="PTHR11328">
    <property type="entry name" value="MAJOR FACILITATOR SUPERFAMILY DOMAIN-CONTAINING PROTEIN"/>
    <property type="match status" value="1"/>
</dbReference>
<reference evidence="10" key="1">
    <citation type="submission" date="2009-12" db="EMBL/GenBank/DDBJ databases">
        <title>Complete sequence of Treponema primitia strain ZAS-2.</title>
        <authorList>
            <person name="Tetu S.G."/>
            <person name="Matson E."/>
            <person name="Ren Q."/>
            <person name="Seshadri R."/>
            <person name="Elbourne L."/>
            <person name="Hassan K.A."/>
            <person name="Durkin A."/>
            <person name="Radune D."/>
            <person name="Mohamoud Y."/>
            <person name="Shay R."/>
            <person name="Jin S."/>
            <person name="Zhang X."/>
            <person name="Lucey K."/>
            <person name="Ballor N.R."/>
            <person name="Ottesen E."/>
            <person name="Rosenthal R."/>
            <person name="Allen A."/>
            <person name="Leadbetter J.R."/>
            <person name="Paulsen I.T."/>
        </authorList>
    </citation>
    <scope>NUCLEOTIDE SEQUENCE [LARGE SCALE GENOMIC DNA]</scope>
    <source>
        <strain evidence="10">ATCC BAA-887 / DSM 12427 / ZAS-2</strain>
    </source>
</reference>
<dbReference type="InterPro" id="IPR036259">
    <property type="entry name" value="MFS_trans_sf"/>
</dbReference>
<dbReference type="RefSeq" id="WP_015707460.1">
    <property type="nucleotide sequence ID" value="NC_015578.1"/>
</dbReference>
<dbReference type="CDD" id="cd17332">
    <property type="entry name" value="MFS_MelB_like"/>
    <property type="match status" value="1"/>
</dbReference>
<evidence type="ECO:0000256" key="5">
    <source>
        <dbReference type="ARBA" id="ARBA00022692"/>
    </source>
</evidence>
<dbReference type="InterPro" id="IPR001927">
    <property type="entry name" value="Na/Gal_symport"/>
</dbReference>
<evidence type="ECO:0000256" key="7">
    <source>
        <dbReference type="ARBA" id="ARBA00023136"/>
    </source>
</evidence>
<feature type="transmembrane region" description="Helical" evidence="8">
    <location>
        <begin position="81"/>
        <end position="98"/>
    </location>
</feature>
<feature type="transmembrane region" description="Helical" evidence="8">
    <location>
        <begin position="231"/>
        <end position="255"/>
    </location>
</feature>
<proteinExistence type="inferred from homology"/>
<feature type="transmembrane region" description="Helical" evidence="8">
    <location>
        <begin position="183"/>
        <end position="201"/>
    </location>
</feature>